<organism evidence="2">
    <name type="scientific">Anguilla anguilla</name>
    <name type="common">European freshwater eel</name>
    <name type="synonym">Muraena anguilla</name>
    <dbReference type="NCBI Taxonomy" id="7936"/>
    <lineage>
        <taxon>Eukaryota</taxon>
        <taxon>Metazoa</taxon>
        <taxon>Chordata</taxon>
        <taxon>Craniata</taxon>
        <taxon>Vertebrata</taxon>
        <taxon>Euteleostomi</taxon>
        <taxon>Actinopterygii</taxon>
        <taxon>Neopterygii</taxon>
        <taxon>Teleostei</taxon>
        <taxon>Anguilliformes</taxon>
        <taxon>Anguillidae</taxon>
        <taxon>Anguilla</taxon>
    </lineage>
</organism>
<protein>
    <submittedName>
        <fullName evidence="2">Uncharacterized protein</fullName>
    </submittedName>
</protein>
<dbReference type="EMBL" id="GBXM01004781">
    <property type="protein sequence ID" value="JAI03797.1"/>
    <property type="molecule type" value="Transcribed_RNA"/>
</dbReference>
<name>A0A0E9XN25_ANGAN</name>
<keyword evidence="1" id="KW-0472">Membrane</keyword>
<feature type="transmembrane region" description="Helical" evidence="1">
    <location>
        <begin position="12"/>
        <end position="30"/>
    </location>
</feature>
<reference evidence="2" key="2">
    <citation type="journal article" date="2015" name="Fish Shellfish Immunol.">
        <title>Early steps in the European eel (Anguilla anguilla)-Vibrio vulnificus interaction in the gills: Role of the RtxA13 toxin.</title>
        <authorList>
            <person name="Callol A."/>
            <person name="Pajuelo D."/>
            <person name="Ebbesson L."/>
            <person name="Teles M."/>
            <person name="MacKenzie S."/>
            <person name="Amaro C."/>
        </authorList>
    </citation>
    <scope>NUCLEOTIDE SEQUENCE</scope>
</reference>
<keyword evidence="1" id="KW-1133">Transmembrane helix</keyword>
<evidence type="ECO:0000256" key="1">
    <source>
        <dbReference type="SAM" id="Phobius"/>
    </source>
</evidence>
<dbReference type="AlphaFoldDB" id="A0A0E9XN25"/>
<sequence length="45" mass="5145">MTGSVGKLPVTVLSYLYFCLTRVLEIYCIYFKLISCVNLLGTYFV</sequence>
<accession>A0A0E9XN25</accession>
<proteinExistence type="predicted"/>
<reference evidence="2" key="1">
    <citation type="submission" date="2014-11" db="EMBL/GenBank/DDBJ databases">
        <authorList>
            <person name="Amaro Gonzalez C."/>
        </authorList>
    </citation>
    <scope>NUCLEOTIDE SEQUENCE</scope>
</reference>
<keyword evidence="1" id="KW-0812">Transmembrane</keyword>
<evidence type="ECO:0000313" key="2">
    <source>
        <dbReference type="EMBL" id="JAI03797.1"/>
    </source>
</evidence>